<dbReference type="AlphaFoldDB" id="A0A8H5K381"/>
<evidence type="ECO:0000313" key="4">
    <source>
        <dbReference type="Proteomes" id="UP000582016"/>
    </source>
</evidence>
<feature type="transmembrane region" description="Helical" evidence="2">
    <location>
        <begin position="86"/>
        <end position="107"/>
    </location>
</feature>
<dbReference type="PANTHER" id="PTHR35041">
    <property type="entry name" value="MEDIATOR OF RNA POLYMERASE II TRANSCRIPTION SUBUNIT 1"/>
    <property type="match status" value="1"/>
</dbReference>
<sequence>MFSSPRPPHSYVENGRERDQRSITATDDIMLLRPDERREAQTYQSPNLASDKAKHGIKFPRLAFMKRSSDDFWKAWDVYRHKPWNMCLLVLVGILFAIGHHLFYLHLNGKEAVNQSLMLRYGTIVAFCAKASLGTAVTVAFHQRAWKVVRNKTARVETIDSIFTANSDIFSLFTWGSIRKAKIGSLLALYCWVTPLVVVLTSETLSVVVGVFEEATTCMSVRTLNFENEEKIYWRDALKIDDQFLASMSSFVSTLDPGQTPSNVNAEDFDYYYYITKALDYMATKSMLMGEAIVRKESAAEICTEGWNCSFVINFVAPGYKCEELASGVDSEVKKLGNASAPFNTTVLAPMGNFTYYAINDQGEYGRPQMLSDSRGKPVQGPPYPDNLGAFRTEPIMWIGYATVDDLSVPQPAEPGTEAYIKAYTPVIIGCEHYAVNYTAQVNYTSGTQSFVIMRRKYLRKVVNTTYIPDKDPDTRLKDLTQAVPDRNYVFPRDVKRYRRTAAYHSIGTAMRQYLNGTIRMPNHKVNSEVLSTRLLTPVNYLPVKNLKQEIRTFYEDIIISIFSEPYFKVVSWAANGKPSGMAKGGPSTAYPCRRQRMATFFHYNMAQLLSVYAASIFLAGIGVLLGLQAYLEEGAMRDMKPSSIIEASRASNLHVRQGRGVKIGCTLFGGSSEAVSTLPIVTDNFQYAHRQQRIARLRHRTSYGCAVQQRSREPVSGETGLLNGAVGGLSSSGPGVELLTGEVEVDVERRENLLKSGQTR</sequence>
<keyword evidence="4" id="KW-1185">Reference proteome</keyword>
<protein>
    <submittedName>
        <fullName evidence="3">Uncharacterized protein</fullName>
    </submittedName>
</protein>
<feature type="transmembrane region" description="Helical" evidence="2">
    <location>
        <begin position="610"/>
        <end position="632"/>
    </location>
</feature>
<evidence type="ECO:0000256" key="2">
    <source>
        <dbReference type="SAM" id="Phobius"/>
    </source>
</evidence>
<feature type="transmembrane region" description="Helical" evidence="2">
    <location>
        <begin position="187"/>
        <end position="212"/>
    </location>
</feature>
<keyword evidence="2" id="KW-0812">Transmembrane</keyword>
<proteinExistence type="predicted"/>
<organism evidence="3 4">
    <name type="scientific">Fusarium phyllophilum</name>
    <dbReference type="NCBI Taxonomy" id="47803"/>
    <lineage>
        <taxon>Eukaryota</taxon>
        <taxon>Fungi</taxon>
        <taxon>Dikarya</taxon>
        <taxon>Ascomycota</taxon>
        <taxon>Pezizomycotina</taxon>
        <taxon>Sordariomycetes</taxon>
        <taxon>Hypocreomycetidae</taxon>
        <taxon>Hypocreales</taxon>
        <taxon>Nectriaceae</taxon>
        <taxon>Fusarium</taxon>
        <taxon>Fusarium fujikuroi species complex</taxon>
    </lineage>
</organism>
<accession>A0A8H5K381</accession>
<feature type="transmembrane region" description="Helical" evidence="2">
    <location>
        <begin position="119"/>
        <end position="141"/>
    </location>
</feature>
<gene>
    <name evidence="3" type="ORF">FPHYL_4211</name>
</gene>
<evidence type="ECO:0000313" key="3">
    <source>
        <dbReference type="EMBL" id="KAF5565517.1"/>
    </source>
</evidence>
<keyword evidence="2" id="KW-0472">Membrane</keyword>
<keyword evidence="2" id="KW-1133">Transmembrane helix</keyword>
<reference evidence="3 4" key="1">
    <citation type="submission" date="2020-05" db="EMBL/GenBank/DDBJ databases">
        <title>Identification and distribution of gene clusters putatively required for synthesis of sphingolipid metabolism inhibitors in phylogenetically diverse species of the filamentous fungus Fusarium.</title>
        <authorList>
            <person name="Kim H.-S."/>
            <person name="Busman M."/>
            <person name="Brown D.W."/>
            <person name="Divon H."/>
            <person name="Uhlig S."/>
            <person name="Proctor R.H."/>
        </authorList>
    </citation>
    <scope>NUCLEOTIDE SEQUENCE [LARGE SCALE GENOMIC DNA]</scope>
    <source>
        <strain evidence="3 4">NRRL 13617</strain>
    </source>
</reference>
<dbReference type="Proteomes" id="UP000582016">
    <property type="component" value="Unassembled WGS sequence"/>
</dbReference>
<evidence type="ECO:0000256" key="1">
    <source>
        <dbReference type="SAM" id="MobiDB-lite"/>
    </source>
</evidence>
<feature type="region of interest" description="Disordered" evidence="1">
    <location>
        <begin position="1"/>
        <end position="20"/>
    </location>
</feature>
<comment type="caution">
    <text evidence="3">The sequence shown here is derived from an EMBL/GenBank/DDBJ whole genome shotgun (WGS) entry which is preliminary data.</text>
</comment>
<dbReference type="OrthoDB" id="5340195at2759"/>
<name>A0A8H5K381_9HYPO</name>
<dbReference type="EMBL" id="JAAOAQ010000128">
    <property type="protein sequence ID" value="KAF5565517.1"/>
    <property type="molecule type" value="Genomic_DNA"/>
</dbReference>
<dbReference type="PANTHER" id="PTHR35041:SF3">
    <property type="entry name" value="FORMYLMETHIONINE DEFORMYLASE-LIKE PROTEIN"/>
    <property type="match status" value="1"/>
</dbReference>